<dbReference type="Proteomes" id="UP000215289">
    <property type="component" value="Unassembled WGS sequence"/>
</dbReference>
<evidence type="ECO:0000313" key="5">
    <source>
        <dbReference type="Proteomes" id="UP000215289"/>
    </source>
</evidence>
<dbReference type="InterPro" id="IPR036047">
    <property type="entry name" value="F-box-like_dom_sf"/>
</dbReference>
<feature type="chain" id="PRO_5018718145" description="F-box domain-containing protein" evidence="2">
    <location>
        <begin position="17"/>
        <end position="422"/>
    </location>
</feature>
<dbReference type="STRING" id="1245748.A0A3R7HT97"/>
<comment type="caution">
    <text evidence="4">The sequence shown here is derived from an EMBL/GenBank/DDBJ whole genome shotgun (WGS) entry which is preliminary data.</text>
</comment>
<dbReference type="AlphaFoldDB" id="A0A3R7HT97"/>
<evidence type="ECO:0000256" key="2">
    <source>
        <dbReference type="SAM" id="SignalP"/>
    </source>
</evidence>
<feature type="signal peptide" evidence="2">
    <location>
        <begin position="1"/>
        <end position="16"/>
    </location>
</feature>
<evidence type="ECO:0000313" key="4">
    <source>
        <dbReference type="EMBL" id="RLL96264.1"/>
    </source>
</evidence>
<evidence type="ECO:0000259" key="3">
    <source>
        <dbReference type="PROSITE" id="PS50181"/>
    </source>
</evidence>
<dbReference type="SUPFAM" id="SSF81383">
    <property type="entry name" value="F-box domain"/>
    <property type="match status" value="1"/>
</dbReference>
<name>A0A3R7HT97_9EURO</name>
<evidence type="ECO:0000256" key="1">
    <source>
        <dbReference type="SAM" id="MobiDB-lite"/>
    </source>
</evidence>
<proteinExistence type="predicted"/>
<feature type="domain" description="F-box" evidence="3">
    <location>
        <begin position="29"/>
        <end position="82"/>
    </location>
</feature>
<keyword evidence="2" id="KW-0732">Signal</keyword>
<dbReference type="InterPro" id="IPR001810">
    <property type="entry name" value="F-box_dom"/>
</dbReference>
<protein>
    <recommendedName>
        <fullName evidence="3">F-box domain-containing protein</fullName>
    </recommendedName>
</protein>
<feature type="compositionally biased region" description="Basic and acidic residues" evidence="1">
    <location>
        <begin position="265"/>
        <end position="281"/>
    </location>
</feature>
<organism evidence="4 5">
    <name type="scientific">Aspergillus turcosus</name>
    <dbReference type="NCBI Taxonomy" id="1245748"/>
    <lineage>
        <taxon>Eukaryota</taxon>
        <taxon>Fungi</taxon>
        <taxon>Dikarya</taxon>
        <taxon>Ascomycota</taxon>
        <taxon>Pezizomycotina</taxon>
        <taxon>Eurotiomycetes</taxon>
        <taxon>Eurotiomycetidae</taxon>
        <taxon>Eurotiales</taxon>
        <taxon>Aspergillaceae</taxon>
        <taxon>Aspergillus</taxon>
        <taxon>Aspergillus subgen. Fumigati</taxon>
    </lineage>
</organism>
<sequence>MQSLVGLISWIPSLWAHTTSNGNPPTRQVCYLDDLPLEILYMIANSLDPAAKACLSLCNHRLHSLFGEKRPFRIRTEAWHTLHTNLARDRPSLIYCRLCAHFHRREDISPPGPAWQTGGQFPRHKTEQTMRCLEWCLAVHQTESLYQFNYMHVQLAMKRHYCGPKHGISTDELAHVEVLTSPPRGLTSLLSVDVCVCAAPAPGGNASLCLRMQNWALMREFHVRRLPLIWVCGHTSLHAPPVYAVIQRRLEACLWRGFEARESERQMGRGAESERERERAAQSEPPQTFHCPLCDTTFQVEVRTCGDEGVAVVVTKWLDLGAGLDPHDERWTRHIFAVRHEMREAVLPPEESVRTRVERISAVSLEQLTRRNSSLLVGRTYTRRLDHWFDHVWVLQGNKRLPIYCYLPPKKNVLASQVRLRS</sequence>
<feature type="region of interest" description="Disordered" evidence="1">
    <location>
        <begin position="265"/>
        <end position="286"/>
    </location>
</feature>
<dbReference type="PROSITE" id="PS50181">
    <property type="entry name" value="FBOX"/>
    <property type="match status" value="1"/>
</dbReference>
<keyword evidence="5" id="KW-1185">Reference proteome</keyword>
<dbReference type="OrthoDB" id="3766406at2759"/>
<accession>A0A3R7HT97</accession>
<dbReference type="EMBL" id="NIDN02000117">
    <property type="protein sequence ID" value="RLL96264.1"/>
    <property type="molecule type" value="Genomic_DNA"/>
</dbReference>
<reference evidence="4 5" key="1">
    <citation type="submission" date="2018-08" db="EMBL/GenBank/DDBJ databases">
        <title>Draft genome sequences of two Aspergillus turcosus clinical strains isolated from bronchoalveolar lavage fluid: one azole-susceptible and the other azole-resistant.</title>
        <authorList>
            <person name="Parent-Michaud M."/>
            <person name="Dufresne P.J."/>
            <person name="Fournier E."/>
            <person name="Martineau C."/>
            <person name="Moreira S."/>
            <person name="Perkins V."/>
            <person name="De Repentigny L."/>
            <person name="Dufresne S.F."/>
        </authorList>
    </citation>
    <scope>NUCLEOTIDE SEQUENCE [LARGE SCALE GENOMIC DNA]</scope>
    <source>
        <strain evidence="4">HMR AF 1038</strain>
    </source>
</reference>
<gene>
    <name evidence="4" type="ORF">CFD26_102981</name>
</gene>